<dbReference type="AlphaFoldDB" id="A0A1S6XRA3"/>
<evidence type="ECO:0000313" key="2">
    <source>
        <dbReference type="EMBL" id="AQX31075.1"/>
    </source>
</evidence>
<sequence length="156" mass="18084">MISLKKMKRDASVNMKRHVINPVAHNQFSTFVVGQKQKTEKHAEITMSDIATKLRYVYTQMQIKKVPNQLIMQGFVDNNIKSYLDTISRAILAEHSARDQAQKKLFERLEQIEKLVQKLLHEKKNSQETVMKQCVPRAQSISSVVHHLAHMTCEEN</sequence>
<gene>
    <name evidence="2" type="ORF">BscR1v2_011510</name>
</gene>
<evidence type="ECO:0000313" key="3">
    <source>
        <dbReference type="Proteomes" id="UP000190811"/>
    </source>
</evidence>
<dbReference type="Proteomes" id="UP000190811">
    <property type="component" value="Chromosome"/>
</dbReference>
<organism evidence="2 3">
    <name type="scientific">Bartonella schoenbuchensis (strain DSM 13525 / NCTC 13165 / R1)</name>
    <dbReference type="NCBI Taxonomy" id="687861"/>
    <lineage>
        <taxon>Bacteria</taxon>
        <taxon>Pseudomonadati</taxon>
        <taxon>Pseudomonadota</taxon>
        <taxon>Alphaproteobacteria</taxon>
        <taxon>Hyphomicrobiales</taxon>
        <taxon>Bartonellaceae</taxon>
        <taxon>Bartonella</taxon>
    </lineage>
</organism>
<accession>A0A1S6XRA3</accession>
<keyword evidence="1" id="KW-0175">Coiled coil</keyword>
<name>A0A1S6XRA3_BARSR</name>
<evidence type="ECO:0000256" key="1">
    <source>
        <dbReference type="SAM" id="Coils"/>
    </source>
</evidence>
<dbReference type="EMBL" id="CP019789">
    <property type="protein sequence ID" value="AQX31075.1"/>
    <property type="molecule type" value="Genomic_DNA"/>
</dbReference>
<proteinExistence type="predicted"/>
<protein>
    <submittedName>
        <fullName evidence="2">Uncharacterized protein</fullName>
    </submittedName>
</protein>
<reference evidence="3" key="1">
    <citation type="journal article" date="2017" name="Genome Biol. Evol.">
        <title>Evolutionary Dynamics of Pathoadaptation Revealed by Three Independent Acquisitions of the VirB/D4 Type IV Secretion System in Bartonella.</title>
        <authorList>
            <person name="Harms A."/>
            <person name="Segers F.H."/>
            <person name="Quebatte M."/>
            <person name="Mistl C."/>
            <person name="Manfredi P."/>
            <person name="Korner J."/>
            <person name="Chomel B.B."/>
            <person name="Kosoy M."/>
            <person name="Maruyama S."/>
            <person name="Engel P."/>
            <person name="Dehio C."/>
        </authorList>
    </citation>
    <scope>NUCLEOTIDE SEQUENCE [LARGE SCALE GENOMIC DNA]</scope>
    <source>
        <strain evidence="3">R1</strain>
    </source>
</reference>
<feature type="coiled-coil region" evidence="1">
    <location>
        <begin position="102"/>
        <end position="129"/>
    </location>
</feature>